<dbReference type="Pfam" id="PF03466">
    <property type="entry name" value="LysR_substrate"/>
    <property type="match status" value="1"/>
</dbReference>
<dbReference type="SUPFAM" id="SSF46785">
    <property type="entry name" value="Winged helix' DNA-binding domain"/>
    <property type="match status" value="1"/>
</dbReference>
<dbReference type="InterPro" id="IPR005119">
    <property type="entry name" value="LysR_subst-bd"/>
</dbReference>
<dbReference type="EMBL" id="BNBE01000003">
    <property type="protein sequence ID" value="GHG21841.1"/>
    <property type="molecule type" value="Genomic_DNA"/>
</dbReference>
<dbReference type="GO" id="GO:0003700">
    <property type="term" value="F:DNA-binding transcription factor activity"/>
    <property type="evidence" value="ECO:0007669"/>
    <property type="project" value="InterPro"/>
</dbReference>
<dbReference type="InterPro" id="IPR036390">
    <property type="entry name" value="WH_DNA-bd_sf"/>
</dbReference>
<dbReference type="PROSITE" id="PS50931">
    <property type="entry name" value="HTH_LYSR"/>
    <property type="match status" value="1"/>
</dbReference>
<keyword evidence="2" id="KW-0805">Transcription regulation</keyword>
<dbReference type="InterPro" id="IPR050176">
    <property type="entry name" value="LTTR"/>
</dbReference>
<dbReference type="Pfam" id="PF00126">
    <property type="entry name" value="HTH_1"/>
    <property type="match status" value="1"/>
</dbReference>
<keyword evidence="4" id="KW-0804">Transcription</keyword>
<keyword evidence="7" id="KW-1185">Reference proteome</keyword>
<dbReference type="Proteomes" id="UP000632849">
    <property type="component" value="Unassembled WGS sequence"/>
</dbReference>
<dbReference type="InterPro" id="IPR000847">
    <property type="entry name" value="LysR_HTH_N"/>
</dbReference>
<evidence type="ECO:0000259" key="5">
    <source>
        <dbReference type="PROSITE" id="PS50931"/>
    </source>
</evidence>
<reference evidence="6" key="1">
    <citation type="journal article" date="2014" name="Int. J. Syst. Evol. Microbiol.">
        <title>Complete genome sequence of Corynebacterium casei LMG S-19264T (=DSM 44701T), isolated from a smear-ripened cheese.</title>
        <authorList>
            <consortium name="US DOE Joint Genome Institute (JGI-PGF)"/>
            <person name="Walter F."/>
            <person name="Albersmeier A."/>
            <person name="Kalinowski J."/>
            <person name="Ruckert C."/>
        </authorList>
    </citation>
    <scope>NUCLEOTIDE SEQUENCE</scope>
    <source>
        <strain evidence="6">JCM 4122</strain>
    </source>
</reference>
<gene>
    <name evidence="6" type="ORF">GCM10017667_66810</name>
</gene>
<dbReference type="Gene3D" id="1.10.10.10">
    <property type="entry name" value="Winged helix-like DNA-binding domain superfamily/Winged helix DNA-binding domain"/>
    <property type="match status" value="1"/>
</dbReference>
<evidence type="ECO:0000256" key="1">
    <source>
        <dbReference type="ARBA" id="ARBA00009437"/>
    </source>
</evidence>
<dbReference type="PANTHER" id="PTHR30579">
    <property type="entry name" value="TRANSCRIPTIONAL REGULATOR"/>
    <property type="match status" value="1"/>
</dbReference>
<dbReference type="InterPro" id="IPR036388">
    <property type="entry name" value="WH-like_DNA-bd_sf"/>
</dbReference>
<dbReference type="GO" id="GO:0003677">
    <property type="term" value="F:DNA binding"/>
    <property type="evidence" value="ECO:0007669"/>
    <property type="project" value="UniProtKB-KW"/>
</dbReference>
<name>A0A919BXJ7_STRFL</name>
<evidence type="ECO:0000256" key="2">
    <source>
        <dbReference type="ARBA" id="ARBA00023015"/>
    </source>
</evidence>
<proteinExistence type="inferred from homology"/>
<dbReference type="SUPFAM" id="SSF53850">
    <property type="entry name" value="Periplasmic binding protein-like II"/>
    <property type="match status" value="1"/>
</dbReference>
<dbReference type="AlphaFoldDB" id="A0A919BXJ7"/>
<comment type="similarity">
    <text evidence="1">Belongs to the LysR transcriptional regulatory family.</text>
</comment>
<sequence length="289" mass="31266">MLQRDIEVKLLRTLLTVVDEDGFSRAAQSLHVTQPTVSQQIQRLESLIQAPLFHRTKRPLRLTPAGQELVAHARRVIMLNSEVLDKLSAIRSHETFGMGCSFHFADGLSTMLSRLAEEQPHLRCATVTGVSASLADRVAGDELEAALLLGTRTARSEMLGRLRLGWFGHRTLTPAARVPIALLGDRSALSLHIVEALTAHGVPWYSLPWCTDPLAVRASVQAGLAYTALCENAQHKHPDLHPAPRGVLGPAPAPLPVYLAFSPTVRESVADAARAAARAILEGTPLSPP</sequence>
<dbReference type="FunFam" id="1.10.10.10:FF:000001">
    <property type="entry name" value="LysR family transcriptional regulator"/>
    <property type="match status" value="1"/>
</dbReference>
<dbReference type="Gene3D" id="3.40.190.10">
    <property type="entry name" value="Periplasmic binding protein-like II"/>
    <property type="match status" value="2"/>
</dbReference>
<evidence type="ECO:0000256" key="3">
    <source>
        <dbReference type="ARBA" id="ARBA00023125"/>
    </source>
</evidence>
<feature type="domain" description="HTH lysR-type" evidence="5">
    <location>
        <begin position="6"/>
        <end position="63"/>
    </location>
</feature>
<evidence type="ECO:0000313" key="7">
    <source>
        <dbReference type="Proteomes" id="UP000632849"/>
    </source>
</evidence>
<organism evidence="6 7">
    <name type="scientific">Streptomyces filamentosus</name>
    <name type="common">Streptomyces roseosporus</name>
    <dbReference type="NCBI Taxonomy" id="67294"/>
    <lineage>
        <taxon>Bacteria</taxon>
        <taxon>Bacillati</taxon>
        <taxon>Actinomycetota</taxon>
        <taxon>Actinomycetes</taxon>
        <taxon>Kitasatosporales</taxon>
        <taxon>Streptomycetaceae</taxon>
        <taxon>Streptomyces</taxon>
    </lineage>
</organism>
<reference evidence="6" key="2">
    <citation type="submission" date="2020-09" db="EMBL/GenBank/DDBJ databases">
        <authorList>
            <person name="Sun Q."/>
            <person name="Ohkuma M."/>
        </authorList>
    </citation>
    <scope>NUCLEOTIDE SEQUENCE</scope>
    <source>
        <strain evidence="6">JCM 4122</strain>
    </source>
</reference>
<evidence type="ECO:0000256" key="4">
    <source>
        <dbReference type="ARBA" id="ARBA00023163"/>
    </source>
</evidence>
<protein>
    <submittedName>
        <fullName evidence="6">Transcriptional regulator LrhA</fullName>
    </submittedName>
</protein>
<comment type="caution">
    <text evidence="6">The sequence shown here is derived from an EMBL/GenBank/DDBJ whole genome shotgun (WGS) entry which is preliminary data.</text>
</comment>
<evidence type="ECO:0000313" key="6">
    <source>
        <dbReference type="EMBL" id="GHG21841.1"/>
    </source>
</evidence>
<dbReference type="PRINTS" id="PR00039">
    <property type="entry name" value="HTHLYSR"/>
</dbReference>
<keyword evidence="3" id="KW-0238">DNA-binding</keyword>
<accession>A0A919BXJ7</accession>